<evidence type="ECO:0000313" key="17">
    <source>
        <dbReference type="EMBL" id="KJE90379.1"/>
    </source>
</evidence>
<feature type="domain" description="ATP-dependent DNA ligase family profile" evidence="16">
    <location>
        <begin position="396"/>
        <end position="528"/>
    </location>
</feature>
<feature type="compositionally biased region" description="Low complexity" evidence="15">
    <location>
        <begin position="1028"/>
        <end position="1039"/>
    </location>
</feature>
<reference evidence="18" key="1">
    <citation type="submission" date="2011-02" db="EMBL/GenBank/DDBJ databases">
        <title>The Genome Sequence of Capsaspora owczarzaki ATCC 30864.</title>
        <authorList>
            <person name="Russ C."/>
            <person name="Cuomo C."/>
            <person name="Burger G."/>
            <person name="Gray M.W."/>
            <person name="Holland P.W.H."/>
            <person name="King N."/>
            <person name="Lang F.B.F."/>
            <person name="Roger A.J."/>
            <person name="Ruiz-Trillo I."/>
            <person name="Young S.K."/>
            <person name="Zeng Q."/>
            <person name="Gargeya S."/>
            <person name="Alvarado L."/>
            <person name="Berlin A."/>
            <person name="Chapman S.B."/>
            <person name="Chen Z."/>
            <person name="Freedman E."/>
            <person name="Gellesch M."/>
            <person name="Goldberg J."/>
            <person name="Griggs A."/>
            <person name="Gujja S."/>
            <person name="Heilman E."/>
            <person name="Heiman D."/>
            <person name="Howarth C."/>
            <person name="Mehta T."/>
            <person name="Neiman D."/>
            <person name="Pearson M."/>
            <person name="Roberts A."/>
            <person name="Saif S."/>
            <person name="Shea T."/>
            <person name="Shenoy N."/>
            <person name="Sisk P."/>
            <person name="Stolte C."/>
            <person name="Sykes S."/>
            <person name="White J."/>
            <person name="Yandava C."/>
            <person name="Haas B."/>
            <person name="Nusbaum C."/>
            <person name="Birren B."/>
        </authorList>
    </citation>
    <scope>NUCLEOTIDE SEQUENCE</scope>
    <source>
        <strain evidence="18">ATCC 30864</strain>
    </source>
</reference>
<evidence type="ECO:0000256" key="7">
    <source>
        <dbReference type="ARBA" id="ARBA00022763"/>
    </source>
</evidence>
<feature type="compositionally biased region" description="Acidic residues" evidence="15">
    <location>
        <begin position="751"/>
        <end position="763"/>
    </location>
</feature>
<dbReference type="OrthoDB" id="206088at2759"/>
<dbReference type="GO" id="GO:0005524">
    <property type="term" value="F:ATP binding"/>
    <property type="evidence" value="ECO:0007669"/>
    <property type="project" value="UniProtKB-KW"/>
</dbReference>
<feature type="compositionally biased region" description="Acidic residues" evidence="15">
    <location>
        <begin position="1075"/>
        <end position="1085"/>
    </location>
</feature>
<dbReference type="PANTHER" id="PTHR45674:SF9">
    <property type="entry name" value="DNA LIGASE 3"/>
    <property type="match status" value="1"/>
</dbReference>
<dbReference type="InterPro" id="IPR012308">
    <property type="entry name" value="DNA_ligase_ATP-dep_N"/>
</dbReference>
<keyword evidence="11" id="KW-0131">Cell cycle</keyword>
<dbReference type="InterPro" id="IPR036599">
    <property type="entry name" value="DNA_ligase_N_sf"/>
</dbReference>
<dbReference type="eggNOG" id="KOG4437">
    <property type="taxonomic scope" value="Eukaryota"/>
</dbReference>
<feature type="compositionally biased region" description="Low complexity" evidence="15">
    <location>
        <begin position="230"/>
        <end position="242"/>
    </location>
</feature>
<keyword evidence="8 13" id="KW-0067">ATP-binding</keyword>
<evidence type="ECO:0000256" key="11">
    <source>
        <dbReference type="ARBA" id="ARBA00023306"/>
    </source>
</evidence>
<dbReference type="AlphaFoldDB" id="A0A0D2X187"/>
<evidence type="ECO:0000256" key="6">
    <source>
        <dbReference type="ARBA" id="ARBA00022741"/>
    </source>
</evidence>
<dbReference type="PROSITE" id="PS50160">
    <property type="entry name" value="DNA_LIGASE_A3"/>
    <property type="match status" value="1"/>
</dbReference>
<keyword evidence="4" id="KW-0235">DNA replication</keyword>
<evidence type="ECO:0000259" key="16">
    <source>
        <dbReference type="PROSITE" id="PS50160"/>
    </source>
</evidence>
<dbReference type="SUPFAM" id="SSF50249">
    <property type="entry name" value="Nucleic acid-binding proteins"/>
    <property type="match status" value="1"/>
</dbReference>
<evidence type="ECO:0000256" key="8">
    <source>
        <dbReference type="ARBA" id="ARBA00022840"/>
    </source>
</evidence>
<dbReference type="GO" id="GO:0003677">
    <property type="term" value="F:DNA binding"/>
    <property type="evidence" value="ECO:0007669"/>
    <property type="project" value="InterPro"/>
</dbReference>
<dbReference type="STRING" id="595528.A0A0D2X187"/>
<feature type="compositionally biased region" description="Acidic residues" evidence="15">
    <location>
        <begin position="243"/>
        <end position="261"/>
    </location>
</feature>
<dbReference type="NCBIfam" id="TIGR00574">
    <property type="entry name" value="dnl1"/>
    <property type="match status" value="1"/>
</dbReference>
<dbReference type="SUPFAM" id="SSF52949">
    <property type="entry name" value="Macro domain-like"/>
    <property type="match status" value="1"/>
</dbReference>
<dbReference type="SUPFAM" id="SSF56091">
    <property type="entry name" value="DNA ligase/mRNA capping enzyme, catalytic domain"/>
    <property type="match status" value="1"/>
</dbReference>
<feature type="compositionally biased region" description="Low complexity" evidence="15">
    <location>
        <begin position="688"/>
        <end position="742"/>
    </location>
</feature>
<dbReference type="InterPro" id="IPR043472">
    <property type="entry name" value="Macro_dom-like"/>
</dbReference>
<evidence type="ECO:0000256" key="14">
    <source>
        <dbReference type="RuleBase" id="RU004196"/>
    </source>
</evidence>
<dbReference type="GO" id="GO:0006273">
    <property type="term" value="P:lagging strand elongation"/>
    <property type="evidence" value="ECO:0007669"/>
    <property type="project" value="TreeGrafter"/>
</dbReference>
<evidence type="ECO:0000256" key="5">
    <source>
        <dbReference type="ARBA" id="ARBA00022723"/>
    </source>
</evidence>
<keyword evidence="5" id="KW-0479">Metal-binding</keyword>
<evidence type="ECO:0000256" key="13">
    <source>
        <dbReference type="RuleBase" id="RU000617"/>
    </source>
</evidence>
<dbReference type="InterPro" id="IPR016059">
    <property type="entry name" value="DNA_ligase_ATP-dep_CS"/>
</dbReference>
<keyword evidence="6 13" id="KW-0547">Nucleotide-binding</keyword>
<feature type="compositionally biased region" description="Low complexity" evidence="15">
    <location>
        <begin position="1113"/>
        <end position="1138"/>
    </location>
</feature>
<evidence type="ECO:0000256" key="1">
    <source>
        <dbReference type="ARBA" id="ARBA00007572"/>
    </source>
</evidence>
<name>A0A0D2X187_CAPO3</name>
<accession>A0A0D2X187</accession>
<dbReference type="InterPro" id="IPR000977">
    <property type="entry name" value="DNA_ligase_ATP-dep"/>
</dbReference>
<dbReference type="GO" id="GO:0006310">
    <property type="term" value="P:DNA recombination"/>
    <property type="evidence" value="ECO:0007669"/>
    <property type="project" value="UniProtKB-KW"/>
</dbReference>
<keyword evidence="9 13" id="KW-0233">DNA recombination</keyword>
<dbReference type="Pfam" id="PF04675">
    <property type="entry name" value="DNA_ligase_A_N"/>
    <property type="match status" value="1"/>
</dbReference>
<dbReference type="PANTHER" id="PTHR45674">
    <property type="entry name" value="DNA LIGASE 1/3 FAMILY MEMBER"/>
    <property type="match status" value="1"/>
</dbReference>
<protein>
    <recommendedName>
        <fullName evidence="13">DNA ligase</fullName>
        <ecNumber evidence="13">6.5.1.1</ecNumber>
    </recommendedName>
</protein>
<evidence type="ECO:0000256" key="9">
    <source>
        <dbReference type="ARBA" id="ARBA00023172"/>
    </source>
</evidence>
<dbReference type="Gene3D" id="3.30.470.30">
    <property type="entry name" value="DNA ligase/mRNA capping enzyme"/>
    <property type="match status" value="1"/>
</dbReference>
<dbReference type="Pfam" id="PF04679">
    <property type="entry name" value="DNA_ligase_A_C"/>
    <property type="match status" value="1"/>
</dbReference>
<dbReference type="Gene3D" id="1.10.3260.10">
    <property type="entry name" value="DNA ligase, ATP-dependent, N-terminal domain"/>
    <property type="match status" value="1"/>
</dbReference>
<dbReference type="Gene3D" id="3.40.220.10">
    <property type="entry name" value="Leucine Aminopeptidase, subunit E, domain 1"/>
    <property type="match status" value="1"/>
</dbReference>
<dbReference type="GO" id="GO:0003910">
    <property type="term" value="F:DNA ligase (ATP) activity"/>
    <property type="evidence" value="ECO:0007669"/>
    <property type="project" value="UniProtKB-EC"/>
</dbReference>
<dbReference type="Proteomes" id="UP000008743">
    <property type="component" value="Unassembled WGS sequence"/>
</dbReference>
<organism evidence="17 18">
    <name type="scientific">Capsaspora owczarzaki (strain ATCC 30864)</name>
    <dbReference type="NCBI Taxonomy" id="595528"/>
    <lineage>
        <taxon>Eukaryota</taxon>
        <taxon>Filasterea</taxon>
        <taxon>Capsaspora</taxon>
    </lineage>
</organism>
<dbReference type="GO" id="GO:0051301">
    <property type="term" value="P:cell division"/>
    <property type="evidence" value="ECO:0007669"/>
    <property type="project" value="UniProtKB-KW"/>
</dbReference>
<comment type="similarity">
    <text evidence="1 14">Belongs to the ATP-dependent DNA ligase family.</text>
</comment>
<evidence type="ECO:0000256" key="4">
    <source>
        <dbReference type="ARBA" id="ARBA00022705"/>
    </source>
</evidence>
<keyword evidence="2 13" id="KW-0436">Ligase</keyword>
<dbReference type="InterPro" id="IPR050191">
    <property type="entry name" value="ATP-dep_DNA_ligase"/>
</dbReference>
<feature type="compositionally biased region" description="Low complexity" evidence="15">
    <location>
        <begin position="267"/>
        <end position="278"/>
    </location>
</feature>
<feature type="compositionally biased region" description="Polar residues" evidence="15">
    <location>
        <begin position="765"/>
        <end position="774"/>
    </location>
</feature>
<dbReference type="InParanoid" id="A0A0D2X187"/>
<dbReference type="InterPro" id="IPR012309">
    <property type="entry name" value="DNA_ligase_ATP-dep_C"/>
</dbReference>
<evidence type="ECO:0000313" key="18">
    <source>
        <dbReference type="Proteomes" id="UP000008743"/>
    </source>
</evidence>
<dbReference type="SUPFAM" id="SSF117018">
    <property type="entry name" value="ATP-dependent DNA ligase DNA-binding domain"/>
    <property type="match status" value="1"/>
</dbReference>
<evidence type="ECO:0000256" key="2">
    <source>
        <dbReference type="ARBA" id="ARBA00022598"/>
    </source>
</evidence>
<sequence length="1178" mass="126541">MASTKTSATPASAAGGAAAPADGSGLFYDFQQLCRKLIAESSHTGKSQIIARHLKSFGGDTYLVLKFLLARSDKRVYNLREKSLVKVICPVLACDLEDMVQDLEQGDVSETVRKFYASYGEPKKRSTFTLREVDQFLDQFTAVRQENDQAKIFTKIMKRATEWDMKYIIMLIDHDLRQVNAGPKIVLDGFHRQAYDQFKVNNNLAFIVKKILNINGGGGDDDGEDDDDGNTSAAAAAAPANDDGNDQGGDDDDEEEEDDDDDKPRSKNAGAKNAGAAKKTAAGGKLDFFELNAPIKPMLARPAASIKDAITRCPNGALVEIKYDGERIQIHKDGPKFTFYSRSLKSVAESKVGPVRQSVPLATSAHSIILDSEILMVDNKTGAPLPFGTLGVHKQKGFQDASVCVVIFDILYLNGKSQLHKSMAERRMLLEQNVTPVKNRVLLSELQVIREEEDLGVMMNKIIKQGLEGLMVKDIGGPYHPGARHWIKIKKMYLENLADTVDLVCVGGYYGTGKKGGIISTFLMATYDAATRTWRTVAKVANGFSDARLAELQDEIDMVKIQRDHDRVPDWLECHRMHTPDIVVRDPKAAPVWEIGGAEFSKSSHHTAGGYSIRFPILERERDDKNWKTATNLEEFLDMVKGAKHIGEEDQETSAAFAKIAKTKSASAKELEKFLDMRGVPVSKASDESSSSASSSSSAAAPATDAAAPKSSTKKPSPAITSAATAASASSSSSSSSSAAKSRNVAKVVDQDDQDDEDDDDESSTAKPNASSASVKEVSGDLLNPSHGGRSMVVIAHCVDDSGKWGSRGLFGKISAKWPKVASEMVKFKKSRKNCNLGDVQLVEVESAPGAKVVFASLLCLDSQQRDKTGAPVLELGKLRKCVQELAKFVTKSATDADSIPHIHMVKMASAGTVWDDVVKVLKSHGGANVEYRVHTSSAKEAKAADGQGAAAAAAAPAAAPAAAKAAANAPKADMTNEEDDEEPAAPPKTTPFRPRRVVSSDASVLASESDGAAAPATPKVKSDTKPAAAALARTATIAVQPEQEEDADQTDEDLTDADSPSPSTRRPVKRPYEMDTDDELDELEREQQQQKPVAAKAASTPAQSKRVRVDSDPVASAASPARKTSSTASSKATEAPPQLTPRRSSKRAASDDATDTTPKPVVKRVSTFKDDDATDED</sequence>
<dbReference type="GO" id="GO:0006281">
    <property type="term" value="P:DNA repair"/>
    <property type="evidence" value="ECO:0007669"/>
    <property type="project" value="UniProtKB-KW"/>
</dbReference>
<dbReference type="EC" id="6.5.1.1" evidence="13"/>
<proteinExistence type="inferred from homology"/>
<dbReference type="PhylomeDB" id="A0A0D2X187"/>
<evidence type="ECO:0000256" key="3">
    <source>
        <dbReference type="ARBA" id="ARBA00022618"/>
    </source>
</evidence>
<keyword evidence="10 13" id="KW-0234">DNA repair</keyword>
<gene>
    <name evidence="17" type="ORF">CAOG_001698</name>
</gene>
<dbReference type="FunFam" id="3.30.470.30:FF:000003">
    <property type="entry name" value="DNA ligase"/>
    <property type="match status" value="1"/>
</dbReference>
<dbReference type="Pfam" id="PF01068">
    <property type="entry name" value="DNA_ligase_A_M"/>
    <property type="match status" value="1"/>
</dbReference>
<feature type="compositionally biased region" description="Acidic residues" evidence="15">
    <location>
        <begin position="1043"/>
        <end position="1057"/>
    </location>
</feature>
<dbReference type="Gene3D" id="3.30.1490.70">
    <property type="match status" value="1"/>
</dbReference>
<evidence type="ECO:0000256" key="12">
    <source>
        <dbReference type="ARBA" id="ARBA00034003"/>
    </source>
</evidence>
<feature type="compositionally biased region" description="Acidic residues" evidence="15">
    <location>
        <begin position="219"/>
        <end position="229"/>
    </location>
</feature>
<dbReference type="GO" id="GO:0046872">
    <property type="term" value="F:metal ion binding"/>
    <property type="evidence" value="ECO:0007669"/>
    <property type="project" value="UniProtKB-KW"/>
</dbReference>
<keyword evidence="3" id="KW-0132">Cell division</keyword>
<feature type="region of interest" description="Disordered" evidence="15">
    <location>
        <begin position="965"/>
        <end position="1178"/>
    </location>
</feature>
<dbReference type="InterPro" id="IPR012340">
    <property type="entry name" value="NA-bd_OB-fold"/>
</dbReference>
<evidence type="ECO:0000256" key="15">
    <source>
        <dbReference type="SAM" id="MobiDB-lite"/>
    </source>
</evidence>
<feature type="region of interest" description="Disordered" evidence="15">
    <location>
        <begin position="219"/>
        <end position="278"/>
    </location>
</feature>
<dbReference type="GO" id="GO:0005634">
    <property type="term" value="C:nucleus"/>
    <property type="evidence" value="ECO:0007669"/>
    <property type="project" value="TreeGrafter"/>
</dbReference>
<dbReference type="GO" id="GO:0071897">
    <property type="term" value="P:DNA biosynthetic process"/>
    <property type="evidence" value="ECO:0007669"/>
    <property type="project" value="InterPro"/>
</dbReference>
<keyword evidence="18" id="KW-1185">Reference proteome</keyword>
<keyword evidence="7 13" id="KW-0227">DNA damage</keyword>
<feature type="compositionally biased region" description="Low complexity" evidence="15">
    <location>
        <begin position="1090"/>
        <end position="1099"/>
    </location>
</feature>
<dbReference type="PROSITE" id="PS00697">
    <property type="entry name" value="DNA_LIGASE_A1"/>
    <property type="match status" value="1"/>
</dbReference>
<feature type="region of interest" description="Disordered" evidence="15">
    <location>
        <begin position="683"/>
        <end position="786"/>
    </location>
</feature>
<dbReference type="InterPro" id="IPR012310">
    <property type="entry name" value="DNA_ligase_ATP-dep_cent"/>
</dbReference>
<evidence type="ECO:0000256" key="10">
    <source>
        <dbReference type="ARBA" id="ARBA00023204"/>
    </source>
</evidence>
<comment type="catalytic activity">
    <reaction evidence="12 13">
        <text>ATP + (deoxyribonucleotide)n-3'-hydroxyl + 5'-phospho-(deoxyribonucleotide)m = (deoxyribonucleotide)n+m + AMP + diphosphate.</text>
        <dbReference type="EC" id="6.5.1.1"/>
    </reaction>
</comment>
<dbReference type="Gene3D" id="2.40.50.140">
    <property type="entry name" value="Nucleic acid-binding proteins"/>
    <property type="match status" value="1"/>
</dbReference>
<dbReference type="EMBL" id="KE346361">
    <property type="protein sequence ID" value="KJE90379.1"/>
    <property type="molecule type" value="Genomic_DNA"/>
</dbReference>